<keyword evidence="10" id="KW-0496">Mitochondrion</keyword>
<evidence type="ECO:0000256" key="7">
    <source>
        <dbReference type="ARBA" id="ARBA00022927"/>
    </source>
</evidence>
<evidence type="ECO:0000256" key="3">
    <source>
        <dbReference type="ARBA" id="ARBA00008444"/>
    </source>
</evidence>
<dbReference type="GO" id="GO:0005744">
    <property type="term" value="C:TIM23 mitochondrial import inner membrane translocase complex"/>
    <property type="evidence" value="ECO:0007669"/>
    <property type="project" value="TreeGrafter"/>
</dbReference>
<feature type="transmembrane region" description="Helical" evidence="12">
    <location>
        <begin position="61"/>
        <end position="83"/>
    </location>
</feature>
<evidence type="ECO:0000256" key="2">
    <source>
        <dbReference type="ARBA" id="ARBA00004448"/>
    </source>
</evidence>
<keyword evidence="5 12" id="KW-0812">Transmembrane</keyword>
<evidence type="ECO:0000256" key="11">
    <source>
        <dbReference type="ARBA" id="ARBA00023136"/>
    </source>
</evidence>
<protein>
    <submittedName>
        <fullName evidence="13">Mitochondrial import inner membrane translocase subunit TIM17-2 (Trinotate prediction)</fullName>
    </submittedName>
</protein>
<dbReference type="EMBL" id="GHBP01008434">
    <property type="protein sequence ID" value="NDJ94400.1"/>
    <property type="molecule type" value="Transcribed_RNA"/>
</dbReference>
<evidence type="ECO:0000256" key="10">
    <source>
        <dbReference type="ARBA" id="ARBA00023128"/>
    </source>
</evidence>
<feature type="transmembrane region" description="Helical" evidence="12">
    <location>
        <begin position="20"/>
        <end position="40"/>
    </location>
</feature>
<keyword evidence="9" id="KW-0811">Translocation</keyword>
<dbReference type="GO" id="GO:0008320">
    <property type="term" value="F:protein transmembrane transporter activity"/>
    <property type="evidence" value="ECO:0007669"/>
    <property type="project" value="TreeGrafter"/>
</dbReference>
<name>A0A6G3MK46_HENSL</name>
<keyword evidence="8 12" id="KW-1133">Transmembrane helix</keyword>
<comment type="similarity">
    <text evidence="3">Belongs to the Tim17/Tim22/Tim23 family.</text>
</comment>
<keyword evidence="6" id="KW-0999">Mitochondrion inner membrane</keyword>
<organism evidence="13">
    <name type="scientific">Henneguya salminicola</name>
    <name type="common">Myxosporean</name>
    <dbReference type="NCBI Taxonomy" id="69463"/>
    <lineage>
        <taxon>Eukaryota</taxon>
        <taxon>Metazoa</taxon>
        <taxon>Cnidaria</taxon>
        <taxon>Myxozoa</taxon>
        <taxon>Myxosporea</taxon>
        <taxon>Bivalvulida</taxon>
        <taxon>Platysporina</taxon>
        <taxon>Myxobolidae</taxon>
        <taxon>Henneguya</taxon>
    </lineage>
</organism>
<evidence type="ECO:0000256" key="4">
    <source>
        <dbReference type="ARBA" id="ARBA00022448"/>
    </source>
</evidence>
<dbReference type="PANTHER" id="PTHR10485">
    <property type="entry name" value="MITOCHONDRIAL IMPORT INNER MEMBRANE TRANSLOCASE SUBUNIT TIM-17"/>
    <property type="match status" value="1"/>
</dbReference>
<evidence type="ECO:0000256" key="1">
    <source>
        <dbReference type="ARBA" id="ARBA00002959"/>
    </source>
</evidence>
<evidence type="ECO:0000256" key="5">
    <source>
        <dbReference type="ARBA" id="ARBA00022692"/>
    </source>
</evidence>
<proteinExistence type="inferred from homology"/>
<dbReference type="Pfam" id="PF02466">
    <property type="entry name" value="Tim17"/>
    <property type="match status" value="1"/>
</dbReference>
<accession>A0A6G3MK46</accession>
<reference evidence="13" key="1">
    <citation type="submission" date="2018-11" db="EMBL/GenBank/DDBJ databases">
        <title>Henneguya salminicola genome and transcriptome.</title>
        <authorList>
            <person name="Yahalomi D."/>
            <person name="Atkinson S.D."/>
            <person name="Neuhof M."/>
            <person name="Chang E.S."/>
            <person name="Philippe H."/>
            <person name="Cartwright P."/>
            <person name="Bartholomew J.L."/>
            <person name="Huchon D."/>
        </authorList>
    </citation>
    <scope>NUCLEOTIDE SEQUENCE</scope>
    <source>
        <strain evidence="13">Hz1</strain>
        <tissue evidence="13">Whole</tissue>
    </source>
</reference>
<evidence type="ECO:0000313" key="13">
    <source>
        <dbReference type="EMBL" id="NDJ94400.1"/>
    </source>
</evidence>
<feature type="transmembrane region" description="Helical" evidence="12">
    <location>
        <begin position="89"/>
        <end position="109"/>
    </location>
</feature>
<keyword evidence="7" id="KW-0653">Protein transport</keyword>
<keyword evidence="11 12" id="KW-0472">Membrane</keyword>
<keyword evidence="4" id="KW-0813">Transport</keyword>
<dbReference type="OrthoDB" id="2261329at2759"/>
<dbReference type="AlphaFoldDB" id="A0A6G3MK46"/>
<comment type="function">
    <text evidence="1">Essential component of the TIM23 complex, a complex that mediates the translocation of transit peptide-containing proteins across the mitochondrial inner membrane.</text>
</comment>
<comment type="subcellular location">
    <subcellularLocation>
        <location evidence="2">Mitochondrion inner membrane</location>
        <topology evidence="2">Multi-pass membrane protein</topology>
    </subcellularLocation>
</comment>
<evidence type="ECO:0000256" key="9">
    <source>
        <dbReference type="ARBA" id="ARBA00023010"/>
    </source>
</evidence>
<sequence>MEMPVNLRTPCPNRIYEDTGVAFTIGAIGGIIFQCGQAIFTRSRSRTLLKIGSKLRYRVPTTCGSFALWGLSFSLCECSLQFIGVKNQAASAVIAGSFTGALLAAQSLICL</sequence>
<dbReference type="PANTHER" id="PTHR10485:SF0">
    <property type="entry name" value="AT05822P-RELATED"/>
    <property type="match status" value="1"/>
</dbReference>
<evidence type="ECO:0000256" key="6">
    <source>
        <dbReference type="ARBA" id="ARBA00022792"/>
    </source>
</evidence>
<evidence type="ECO:0000256" key="8">
    <source>
        <dbReference type="ARBA" id="ARBA00022989"/>
    </source>
</evidence>
<dbReference type="GO" id="GO:0030150">
    <property type="term" value="P:protein import into mitochondrial matrix"/>
    <property type="evidence" value="ECO:0007669"/>
    <property type="project" value="TreeGrafter"/>
</dbReference>
<evidence type="ECO:0000256" key="12">
    <source>
        <dbReference type="SAM" id="Phobius"/>
    </source>
</evidence>